<reference evidence="2" key="1">
    <citation type="submission" date="2007-02" db="EMBL/GenBank/DDBJ databases">
        <title>Complete sequence of Pyrobaculum calidifontis JCM 11548.</title>
        <authorList>
            <consortium name="US DOE Joint Genome Institute"/>
            <person name="Copeland A."/>
            <person name="Lucas S."/>
            <person name="Lapidus A."/>
            <person name="Barry K."/>
            <person name="Glavina del Rio T."/>
            <person name="Dalin E."/>
            <person name="Tice H."/>
            <person name="Pitluck S."/>
            <person name="Chain P."/>
            <person name="Malfatti S."/>
            <person name="Shin M."/>
            <person name="Vergez L."/>
            <person name="Schmutz J."/>
            <person name="Larimer F."/>
            <person name="Land M."/>
            <person name="Hauser L."/>
            <person name="Kyrpides N."/>
            <person name="Mikhailova N."/>
            <person name="Cozen A.E."/>
            <person name="Fitz-Gibbon S.T."/>
            <person name="House C.H."/>
            <person name="Saltikov C."/>
            <person name="Lowe T.M."/>
            <person name="Richardson P."/>
        </authorList>
    </citation>
    <scope>NUCLEOTIDE SEQUENCE [LARGE SCALE GENOMIC DNA]</scope>
    <source>
        <strain evidence="2">JCM 11548</strain>
    </source>
</reference>
<dbReference type="InterPro" id="IPR026022">
    <property type="entry name" value="PhoU_dom"/>
</dbReference>
<dbReference type="eggNOG" id="arCOG00319">
    <property type="taxonomic scope" value="Archaea"/>
</dbReference>
<dbReference type="GO" id="GO:0003677">
    <property type="term" value="F:DNA binding"/>
    <property type="evidence" value="ECO:0007669"/>
    <property type="project" value="InterPro"/>
</dbReference>
<dbReference type="EMBL" id="CP000561">
    <property type="protein sequence ID" value="ABO09299.1"/>
    <property type="molecule type" value="Genomic_DNA"/>
</dbReference>
<evidence type="ECO:0000259" key="1">
    <source>
        <dbReference type="SMART" id="SM00966"/>
    </source>
</evidence>
<dbReference type="InterPro" id="IPR038078">
    <property type="entry name" value="PhoU-like_sf"/>
</dbReference>
<dbReference type="SUPFAM" id="SSF89447">
    <property type="entry name" value="AbrB/MazE/MraZ-like"/>
    <property type="match status" value="1"/>
</dbReference>
<dbReference type="InterPro" id="IPR007159">
    <property type="entry name" value="SpoVT-AbrB_dom"/>
</dbReference>
<dbReference type="Gene3D" id="1.20.58.220">
    <property type="entry name" value="Phosphate transport system protein phou homolog 2, domain 2"/>
    <property type="match status" value="1"/>
</dbReference>
<dbReference type="STRING" id="410359.Pcal_1883"/>
<name>A3MXD2_PYRCJ</name>
<keyword evidence="3" id="KW-1185">Reference proteome</keyword>
<dbReference type="RefSeq" id="WP_011850557.1">
    <property type="nucleotide sequence ID" value="NC_009073.1"/>
</dbReference>
<sequence length="277" mass="31267">MRRRVSVVRGSYVIYLPKEWAVEVGVDEAREVFVVRDGRVLLVFPVSESSVELVVRDRAVAEKAFLAAYIAGFDRVVVRGSGEVLERVVSLARFYGAAVVEQGAGYVVLKIVDSEVDLAVLVRRMFNVFMNYMLDHVAYAEKPDVRLLEAVDDEVDKLRHVVERRCTKAPSRSCTQYVLIARYIERAADHLVEYAKLSPNRSVARELYEAASRVAEAQGDVEKVLRALASVKSLSTRLQYSGEDVSILHVVRILDYLEDVLEEFIDLSLLDAERVEL</sequence>
<proteinExistence type="predicted"/>
<accession>A3MXD2</accession>
<gene>
    <name evidence="2" type="ordered locus">Pcal_1883</name>
</gene>
<dbReference type="HOGENOM" id="CLU_975288_0_0_2"/>
<dbReference type="OrthoDB" id="7738at2157"/>
<feature type="domain" description="SpoVT-AbrB" evidence="1">
    <location>
        <begin position="6"/>
        <end position="51"/>
    </location>
</feature>
<protein>
    <recommendedName>
        <fullName evidence="1">SpoVT-AbrB domain-containing protein</fullName>
    </recommendedName>
</protein>
<dbReference type="InterPro" id="IPR037914">
    <property type="entry name" value="SpoVT-AbrB_sf"/>
</dbReference>
<evidence type="ECO:0000313" key="2">
    <source>
        <dbReference type="EMBL" id="ABO09299.1"/>
    </source>
</evidence>
<organism evidence="2 3">
    <name type="scientific">Pyrobaculum calidifontis (strain DSM 21063 / JCM 11548 / VA1)</name>
    <dbReference type="NCBI Taxonomy" id="410359"/>
    <lineage>
        <taxon>Archaea</taxon>
        <taxon>Thermoproteota</taxon>
        <taxon>Thermoprotei</taxon>
        <taxon>Thermoproteales</taxon>
        <taxon>Thermoproteaceae</taxon>
        <taxon>Pyrobaculum</taxon>
    </lineage>
</organism>
<dbReference type="AlphaFoldDB" id="A3MXD2"/>
<dbReference type="Proteomes" id="UP000001431">
    <property type="component" value="Chromosome"/>
</dbReference>
<dbReference type="GeneID" id="4908667"/>
<dbReference type="KEGG" id="pcl:Pcal_1883"/>
<dbReference type="SMART" id="SM00966">
    <property type="entry name" value="SpoVT_AbrB"/>
    <property type="match status" value="1"/>
</dbReference>
<dbReference type="Pfam" id="PF01895">
    <property type="entry name" value="PhoU"/>
    <property type="match status" value="1"/>
</dbReference>
<dbReference type="SUPFAM" id="SSF109755">
    <property type="entry name" value="PhoU-like"/>
    <property type="match status" value="1"/>
</dbReference>
<evidence type="ECO:0000313" key="3">
    <source>
        <dbReference type="Proteomes" id="UP000001431"/>
    </source>
</evidence>